<evidence type="ECO:0000313" key="2">
    <source>
        <dbReference type="Proteomes" id="UP000031036"/>
    </source>
</evidence>
<dbReference type="Proteomes" id="UP000031036">
    <property type="component" value="Unassembled WGS sequence"/>
</dbReference>
<keyword evidence="2" id="KW-1185">Reference proteome</keyword>
<proteinExistence type="predicted"/>
<comment type="caution">
    <text evidence="1">The sequence shown here is derived from an EMBL/GenBank/DDBJ whole genome shotgun (WGS) entry which is preliminary data.</text>
</comment>
<organism evidence="1 2">
    <name type="scientific">Toxocara canis</name>
    <name type="common">Canine roundworm</name>
    <dbReference type="NCBI Taxonomy" id="6265"/>
    <lineage>
        <taxon>Eukaryota</taxon>
        <taxon>Metazoa</taxon>
        <taxon>Ecdysozoa</taxon>
        <taxon>Nematoda</taxon>
        <taxon>Chromadorea</taxon>
        <taxon>Rhabditida</taxon>
        <taxon>Spirurina</taxon>
        <taxon>Ascaridomorpha</taxon>
        <taxon>Ascaridoidea</taxon>
        <taxon>Toxocaridae</taxon>
        <taxon>Toxocara</taxon>
    </lineage>
</organism>
<dbReference type="OrthoDB" id="2290221at2759"/>
<sequence>MFIVSAPLHHPASMTYSSRKPVKRLSLQPRQSSEISFLRSPTGNFSDPRSCQIQLVTALQGADVDATTRHLVAMCITEMEHKQKKSIMEFLTQIAIPAAMENNACKVFECATTKFDKVLDEDNVTLLTALWRRTLTEIVPTIQAMVYPLKSFDPLFDVRREILKSFRDRVLTRILHDVHFEVPKLRPMICSVSFATADQSTEFERFNEIADRVLGTNNGNETEDNDDMAKLKKIAKSRLSVPYSMDIPHGEMYTKTGTTVFPNITRTVRFSDEVMRERTASCS</sequence>
<protein>
    <submittedName>
        <fullName evidence="1">Uncharacterized protein</fullName>
    </submittedName>
</protein>
<accession>A0A0B2VVF4</accession>
<evidence type="ECO:0000313" key="1">
    <source>
        <dbReference type="EMBL" id="KHN85302.1"/>
    </source>
</evidence>
<reference evidence="1" key="1">
    <citation type="submission" date="2014-11" db="EMBL/GenBank/DDBJ databases">
        <title>Genetic blueprint of the zoonotic pathogen Toxocara canis.</title>
        <authorList>
            <person name="Zhu X.-Q."/>
            <person name="Korhonen P.K."/>
            <person name="Cai H."/>
            <person name="Young N.D."/>
            <person name="Nejsum P."/>
            <person name="von Samson-Himmelstjerna G."/>
            <person name="Boag P.R."/>
            <person name="Tan P."/>
            <person name="Li Q."/>
            <person name="Min J."/>
            <person name="Yang Y."/>
            <person name="Wang X."/>
            <person name="Fang X."/>
            <person name="Hall R.S."/>
            <person name="Hofmann A."/>
            <person name="Sternberg P.W."/>
            <person name="Jex A.R."/>
            <person name="Gasser R.B."/>
        </authorList>
    </citation>
    <scope>NUCLEOTIDE SEQUENCE [LARGE SCALE GENOMIC DNA]</scope>
    <source>
        <strain evidence="1">PN_DK_2014</strain>
    </source>
</reference>
<gene>
    <name evidence="1" type="ORF">Tcan_07480</name>
</gene>
<dbReference type="AlphaFoldDB" id="A0A0B2VVF4"/>
<dbReference type="EMBL" id="JPKZ01000812">
    <property type="protein sequence ID" value="KHN85302.1"/>
    <property type="molecule type" value="Genomic_DNA"/>
</dbReference>
<name>A0A0B2VVF4_TOXCA</name>